<comment type="caution">
    <text evidence="2">The sequence shown here is derived from an EMBL/GenBank/DDBJ whole genome shotgun (WGS) entry which is preliminary data.</text>
</comment>
<keyword evidence="1" id="KW-1133">Transmembrane helix</keyword>
<proteinExistence type="predicted"/>
<keyword evidence="1" id="KW-0472">Membrane</keyword>
<evidence type="ECO:0000313" key="2">
    <source>
        <dbReference type="EMBL" id="KAL0832700.1"/>
    </source>
</evidence>
<dbReference type="EMBL" id="JBEDNZ010000010">
    <property type="protein sequence ID" value="KAL0832700.1"/>
    <property type="molecule type" value="Genomic_DNA"/>
</dbReference>
<sequence>MGGYSSKDETVISQAQATASGGSATTFTEITRTEIIMCSVCLIFIVAAVYYTCKRCMARGRRAVAKELGRIAEENGIVITQTAAPATPATPATPAARPTQVQAQINPAFIP</sequence>
<reference evidence="2 3" key="1">
    <citation type="submission" date="2024-06" db="EMBL/GenBank/DDBJ databases">
        <title>A chromosome-level genome assembly of beet webworm, Loxostege sticticalis.</title>
        <authorList>
            <person name="Zhang Y."/>
        </authorList>
    </citation>
    <scope>NUCLEOTIDE SEQUENCE [LARGE SCALE GENOMIC DNA]</scope>
    <source>
        <strain evidence="2">AQ028</strain>
        <tissue evidence="2">Male pupae</tissue>
    </source>
</reference>
<organism evidence="2 3">
    <name type="scientific">Loxostege sticticalis</name>
    <name type="common">Beet webworm moth</name>
    <dbReference type="NCBI Taxonomy" id="481309"/>
    <lineage>
        <taxon>Eukaryota</taxon>
        <taxon>Metazoa</taxon>
        <taxon>Ecdysozoa</taxon>
        <taxon>Arthropoda</taxon>
        <taxon>Hexapoda</taxon>
        <taxon>Insecta</taxon>
        <taxon>Pterygota</taxon>
        <taxon>Neoptera</taxon>
        <taxon>Endopterygota</taxon>
        <taxon>Lepidoptera</taxon>
        <taxon>Glossata</taxon>
        <taxon>Ditrysia</taxon>
        <taxon>Pyraloidea</taxon>
        <taxon>Crambidae</taxon>
        <taxon>Pyraustinae</taxon>
        <taxon>Loxostege</taxon>
    </lineage>
</organism>
<protein>
    <submittedName>
        <fullName evidence="2">Uncharacterized protein</fullName>
    </submittedName>
</protein>
<feature type="transmembrane region" description="Helical" evidence="1">
    <location>
        <begin position="34"/>
        <end position="53"/>
    </location>
</feature>
<dbReference type="AlphaFoldDB" id="A0ABD0T483"/>
<accession>A0ABD0T483</accession>
<gene>
    <name evidence="2" type="ORF">ABMA28_000884</name>
</gene>
<keyword evidence="1" id="KW-0812">Transmembrane</keyword>
<name>A0ABD0T483_LOXSC</name>
<evidence type="ECO:0000313" key="3">
    <source>
        <dbReference type="Proteomes" id="UP001549921"/>
    </source>
</evidence>
<evidence type="ECO:0000256" key="1">
    <source>
        <dbReference type="SAM" id="Phobius"/>
    </source>
</evidence>
<dbReference type="Proteomes" id="UP001549921">
    <property type="component" value="Unassembled WGS sequence"/>
</dbReference>